<dbReference type="CDD" id="cd00121">
    <property type="entry name" value="MATH"/>
    <property type="match status" value="1"/>
</dbReference>
<evidence type="ECO:0000313" key="3">
    <source>
        <dbReference type="EMBL" id="CAH9096556.1"/>
    </source>
</evidence>
<accession>A0AAV0DEA2</accession>
<name>A0AAV0DEA2_9ASTE</name>
<dbReference type="EMBL" id="CAMAPF010000087">
    <property type="protein sequence ID" value="CAH9096556.1"/>
    <property type="molecule type" value="Genomic_DNA"/>
</dbReference>
<dbReference type="PROSITE" id="PS50144">
    <property type="entry name" value="MATH"/>
    <property type="match status" value="1"/>
</dbReference>
<feature type="domain" description="MATH" evidence="2">
    <location>
        <begin position="2"/>
        <end position="126"/>
    </location>
</feature>
<dbReference type="InterPro" id="IPR008974">
    <property type="entry name" value="TRAF-like"/>
</dbReference>
<protein>
    <recommendedName>
        <fullName evidence="2">MATH domain-containing protein</fullName>
    </recommendedName>
</protein>
<keyword evidence="4" id="KW-1185">Reference proteome</keyword>
<dbReference type="PANTHER" id="PTHR46236">
    <property type="entry name" value="TRAF-LIKE SUPERFAMILY PROTEIN"/>
    <property type="match status" value="1"/>
</dbReference>
<gene>
    <name evidence="3" type="ORF">CEPIT_LOCUS13783</name>
</gene>
<dbReference type="SMART" id="SM00061">
    <property type="entry name" value="MATH"/>
    <property type="match status" value="1"/>
</dbReference>
<evidence type="ECO:0000256" key="1">
    <source>
        <dbReference type="ARBA" id="ARBA00023054"/>
    </source>
</evidence>
<dbReference type="SUPFAM" id="SSF49599">
    <property type="entry name" value="TRAF domain-like"/>
    <property type="match status" value="1"/>
</dbReference>
<dbReference type="PANTHER" id="PTHR46236:SF35">
    <property type="entry name" value="MATH DOMAIN-CONTAINING PROTEIN"/>
    <property type="match status" value="1"/>
</dbReference>
<reference evidence="3" key="1">
    <citation type="submission" date="2022-07" db="EMBL/GenBank/DDBJ databases">
        <authorList>
            <person name="Macas J."/>
            <person name="Novak P."/>
            <person name="Neumann P."/>
        </authorList>
    </citation>
    <scope>NUCLEOTIDE SEQUENCE</scope>
</reference>
<feature type="non-terminal residue" evidence="3">
    <location>
        <position position="167"/>
    </location>
</feature>
<evidence type="ECO:0000313" key="4">
    <source>
        <dbReference type="Proteomes" id="UP001152523"/>
    </source>
</evidence>
<dbReference type="Gene3D" id="2.60.210.10">
    <property type="entry name" value="Apoptosis, Tumor Necrosis Factor Receptor Associated Protein 2, Chain A"/>
    <property type="match status" value="1"/>
</dbReference>
<comment type="caution">
    <text evidence="3">The sequence shown here is derived from an EMBL/GenBank/DDBJ whole genome shotgun (WGS) entry which is preliminary data.</text>
</comment>
<dbReference type="Pfam" id="PF22486">
    <property type="entry name" value="MATH_2"/>
    <property type="match status" value="1"/>
</dbReference>
<dbReference type="InterPro" id="IPR002083">
    <property type="entry name" value="MATH/TRAF_dom"/>
</dbReference>
<sequence>MMPKLTWRIEDFSKIDDRIHSVTFVVNEYKWRLCLYPRGSLRDHLSLYLHVADTSSLPNGRSITAKFSLALINQIDTNKTIKKDMEGKYDARWTTNGYPSFISLSKLHNKSEGYLVDDICLIEIEVSVLDDATPSSNDEVSFQSMYMYKNASCRRQVYYDAYQYMMS</sequence>
<dbReference type="InterPro" id="IPR050804">
    <property type="entry name" value="MCC"/>
</dbReference>
<organism evidence="3 4">
    <name type="scientific">Cuscuta epithymum</name>
    <dbReference type="NCBI Taxonomy" id="186058"/>
    <lineage>
        <taxon>Eukaryota</taxon>
        <taxon>Viridiplantae</taxon>
        <taxon>Streptophyta</taxon>
        <taxon>Embryophyta</taxon>
        <taxon>Tracheophyta</taxon>
        <taxon>Spermatophyta</taxon>
        <taxon>Magnoliopsida</taxon>
        <taxon>eudicotyledons</taxon>
        <taxon>Gunneridae</taxon>
        <taxon>Pentapetalae</taxon>
        <taxon>asterids</taxon>
        <taxon>lamiids</taxon>
        <taxon>Solanales</taxon>
        <taxon>Convolvulaceae</taxon>
        <taxon>Cuscuteae</taxon>
        <taxon>Cuscuta</taxon>
        <taxon>Cuscuta subgen. Cuscuta</taxon>
    </lineage>
</organism>
<dbReference type="AlphaFoldDB" id="A0AAV0DEA2"/>
<keyword evidence="1" id="KW-0175">Coiled coil</keyword>
<dbReference type="Proteomes" id="UP001152523">
    <property type="component" value="Unassembled WGS sequence"/>
</dbReference>
<evidence type="ECO:0000259" key="2">
    <source>
        <dbReference type="PROSITE" id="PS50144"/>
    </source>
</evidence>
<proteinExistence type="predicted"/>